<evidence type="ECO:0000313" key="3">
    <source>
        <dbReference type="Proteomes" id="UP000199283"/>
    </source>
</evidence>
<dbReference type="GO" id="GO:0004527">
    <property type="term" value="F:exonuclease activity"/>
    <property type="evidence" value="ECO:0007669"/>
    <property type="project" value="UniProtKB-KW"/>
</dbReference>
<dbReference type="InterPro" id="IPR036691">
    <property type="entry name" value="Endo/exonu/phosph_ase_sf"/>
</dbReference>
<keyword evidence="2" id="KW-0540">Nuclease</keyword>
<keyword evidence="2" id="KW-0378">Hydrolase</keyword>
<dbReference type="SUPFAM" id="SSF56219">
    <property type="entry name" value="DNase I-like"/>
    <property type="match status" value="1"/>
</dbReference>
<dbReference type="STRING" id="188906.SAMN04488526_0546"/>
<dbReference type="Gene3D" id="3.60.10.10">
    <property type="entry name" value="Endonuclease/exonuclease/phosphatase"/>
    <property type="match status" value="1"/>
</dbReference>
<keyword evidence="2" id="KW-0255">Endonuclease</keyword>
<dbReference type="EMBL" id="FNZQ01000001">
    <property type="protein sequence ID" value="SEK42632.1"/>
    <property type="molecule type" value="Genomic_DNA"/>
</dbReference>
<dbReference type="GO" id="GO:0004519">
    <property type="term" value="F:endonuclease activity"/>
    <property type="evidence" value="ECO:0007669"/>
    <property type="project" value="UniProtKB-KW"/>
</dbReference>
<dbReference type="InterPro" id="IPR005135">
    <property type="entry name" value="Endo/exonuclease/phosphatase"/>
</dbReference>
<dbReference type="Proteomes" id="UP000199283">
    <property type="component" value="Unassembled WGS sequence"/>
</dbReference>
<name>A0A1H7H027_9RHOB</name>
<feature type="domain" description="Endonuclease/exonuclease/phosphatase" evidence="1">
    <location>
        <begin position="44"/>
        <end position="307"/>
    </location>
</feature>
<keyword evidence="3" id="KW-1185">Reference proteome</keyword>
<evidence type="ECO:0000259" key="1">
    <source>
        <dbReference type="Pfam" id="PF03372"/>
    </source>
</evidence>
<keyword evidence="2" id="KW-0269">Exonuclease</keyword>
<evidence type="ECO:0000313" key="2">
    <source>
        <dbReference type="EMBL" id="SEK42632.1"/>
    </source>
</evidence>
<proteinExistence type="predicted"/>
<sequence>MGAAVAASVWLTACAASAEIIRFATYDTGLGRKGPGVMLRDLRAARNEQSEAALAVIAAGQADVILLMDVDWDQGGLGLDALAERLAELGQSYPYRLSLRPNSGIPSGVDLDGDGTTHEARDALGYGWFTGDSGLALLSRYPLGTTRDLSGMRWSDRSEAAQLLSPEARQIVPLATTAQWVVPVTLGTTEITLITLSAGTPVFDGPEDRNGLRNRDELALVSELARDADLPLVMGRANQDPERGEGVREALFDLLNLTALQDARPTALDGSSATVRWDGPGEMRVDYVLPPRALSVVGAGIIWPEPGDPLRDTTETAGPARLVWVDVTVP</sequence>
<reference evidence="2 3" key="1">
    <citation type="submission" date="2016-10" db="EMBL/GenBank/DDBJ databases">
        <authorList>
            <person name="de Groot N.N."/>
        </authorList>
    </citation>
    <scope>NUCLEOTIDE SEQUENCE [LARGE SCALE GENOMIC DNA]</scope>
    <source>
        <strain evidence="2 3">DSM 14858</strain>
    </source>
</reference>
<dbReference type="Pfam" id="PF03372">
    <property type="entry name" value="Exo_endo_phos"/>
    <property type="match status" value="1"/>
</dbReference>
<gene>
    <name evidence="2" type="ORF">SAMN04488526_0546</name>
</gene>
<accession>A0A1H7H027</accession>
<protein>
    <submittedName>
        <fullName evidence="2">Endonuclease/Exonuclease/phosphatase family protein</fullName>
    </submittedName>
</protein>
<dbReference type="AlphaFoldDB" id="A0A1H7H027"/>
<organism evidence="2 3">
    <name type="scientific">Jannaschia helgolandensis</name>
    <dbReference type="NCBI Taxonomy" id="188906"/>
    <lineage>
        <taxon>Bacteria</taxon>
        <taxon>Pseudomonadati</taxon>
        <taxon>Pseudomonadota</taxon>
        <taxon>Alphaproteobacteria</taxon>
        <taxon>Rhodobacterales</taxon>
        <taxon>Roseobacteraceae</taxon>
        <taxon>Jannaschia</taxon>
    </lineage>
</organism>